<dbReference type="CDD" id="cd09917">
    <property type="entry name" value="F-box_SF"/>
    <property type="match status" value="1"/>
</dbReference>
<feature type="region of interest" description="Disordered" evidence="2">
    <location>
        <begin position="312"/>
        <end position="349"/>
    </location>
</feature>
<comment type="caution">
    <text evidence="4">The sequence shown here is derived from an EMBL/GenBank/DDBJ whole genome shotgun (WGS) entry which is preliminary data.</text>
</comment>
<dbReference type="InterPro" id="IPR036047">
    <property type="entry name" value="F-box-like_dom_sf"/>
</dbReference>
<feature type="region of interest" description="Disordered" evidence="2">
    <location>
        <begin position="1"/>
        <end position="20"/>
    </location>
</feature>
<feature type="region of interest" description="Disordered" evidence="2">
    <location>
        <begin position="443"/>
        <end position="506"/>
    </location>
</feature>
<protein>
    <submittedName>
        <fullName evidence="4">F-box domain-containing protein</fullName>
    </submittedName>
</protein>
<feature type="compositionally biased region" description="Acidic residues" evidence="2">
    <location>
        <begin position="322"/>
        <end position="333"/>
    </location>
</feature>
<feature type="region of interest" description="Disordered" evidence="2">
    <location>
        <begin position="185"/>
        <end position="205"/>
    </location>
</feature>
<evidence type="ECO:0000256" key="1">
    <source>
        <dbReference type="SAM" id="Coils"/>
    </source>
</evidence>
<keyword evidence="5" id="KW-1185">Reference proteome</keyword>
<name>A0AA38W395_9PEZI</name>
<feature type="compositionally biased region" description="Polar residues" evidence="2">
    <location>
        <begin position="460"/>
        <end position="470"/>
    </location>
</feature>
<feature type="region of interest" description="Disordered" evidence="2">
    <location>
        <begin position="520"/>
        <end position="562"/>
    </location>
</feature>
<evidence type="ECO:0000256" key="2">
    <source>
        <dbReference type="SAM" id="MobiDB-lite"/>
    </source>
</evidence>
<accession>A0AA38W395</accession>
<evidence type="ECO:0000313" key="4">
    <source>
        <dbReference type="EMBL" id="KAJ9162171.1"/>
    </source>
</evidence>
<feature type="region of interest" description="Disordered" evidence="2">
    <location>
        <begin position="383"/>
        <end position="403"/>
    </location>
</feature>
<feature type="coiled-coil region" evidence="1">
    <location>
        <begin position="562"/>
        <end position="646"/>
    </location>
</feature>
<dbReference type="Pfam" id="PF12937">
    <property type="entry name" value="F-box-like"/>
    <property type="match status" value="1"/>
</dbReference>
<dbReference type="PROSITE" id="PS50181">
    <property type="entry name" value="FBOX"/>
    <property type="match status" value="1"/>
</dbReference>
<organism evidence="4 5">
    <name type="scientific">Coniochaeta hoffmannii</name>
    <dbReference type="NCBI Taxonomy" id="91930"/>
    <lineage>
        <taxon>Eukaryota</taxon>
        <taxon>Fungi</taxon>
        <taxon>Dikarya</taxon>
        <taxon>Ascomycota</taxon>
        <taxon>Pezizomycotina</taxon>
        <taxon>Sordariomycetes</taxon>
        <taxon>Sordariomycetidae</taxon>
        <taxon>Coniochaetales</taxon>
        <taxon>Coniochaetaceae</taxon>
        <taxon>Coniochaeta</taxon>
    </lineage>
</organism>
<feature type="compositionally biased region" description="Basic and acidic residues" evidence="2">
    <location>
        <begin position="387"/>
        <end position="398"/>
    </location>
</feature>
<feature type="compositionally biased region" description="Low complexity" evidence="2">
    <location>
        <begin position="1"/>
        <end position="15"/>
    </location>
</feature>
<evidence type="ECO:0000259" key="3">
    <source>
        <dbReference type="PROSITE" id="PS50181"/>
    </source>
</evidence>
<dbReference type="Proteomes" id="UP001174691">
    <property type="component" value="Unassembled WGS sequence"/>
</dbReference>
<gene>
    <name evidence="4" type="ORF">NKR19_g1523</name>
</gene>
<proteinExistence type="predicted"/>
<sequence length="987" mass="109505">MSSTAAPDATPAPTARRPGFFGLPREVQKEIFSHCSQADLICSSLVSKAFRELAAAQLYRNFHIVFPDEDDPSYDSPIDGLAGGLDTFVTSDYDYAKHLRDISLDTLSAGDKAETAYKPYLYSVSCGKFMNTLIHLTLKKAKSLEAFSWNIRVELSRPVYKTLHQIDTLKVLHLRLQAGPSLYEEPPPLPFSGPSSAASSVLHLPDPLPPPPPPPVFPTSFNIPVGAQVFYVAPTGAPPPLPAPTKPVARTRPLRKTSFCKGPPTLSGFKNLKSLSILDIDSLDIITELKSCVRNSASTLTKLQLSFSHYLGSQARKPPPDVDPDESDPDDEFQVVPNPPVSGLHDDASGPARVFRAQEELKSQEAVLGRIFDVEPYLVKRPAQKTSAEKENGAKDDPASSLGERFVKSFKDLTRDFMEGTDRSPAARQDLLSLIEEAARKYVNSDDGEESRQHAKTAGEGSSTSNTNPKPENEGGEAGDQASGTSLFDAAAPKPIDSSKDASPDDINIEEPLEQLTLDFPEPARSPTPPFEVVTPNKATSTNSASLPNASPRNRTSGSPGVEKAVNNLEAQKTNFKTLAEKLGSFENQAKKLNKEIQGLRERDGPTVFDRLAEAEKQMQSFSRNIHDIHEEMRVVEAEIDDAEKQMAASHNPQSAEAVQQQRMADYLRSTRGLALQTLDIYLVPVKASVLHKAIDIRALRRITLLNVGPQGAIWTLFHKENKESPLALRKIFTDNVSTAFLNFVASLEEVHDLFMLERDSKYKPESLAPRTKATITHIRRLVLKKHMGHLRRLMVKNQLDQSWDFDEKTFSLVCSRGEQLQELACSTTIKAMHIFMRKMANLVSLRALHIVSLRNDDTCVWVMRETKEFLLDNLSHHPEMKLEWVSIDEDDRVDRILMPSELLAEAKHRKKAKKDKGKQKATSFPVVGGSSSFPVFPPLDTWDAGSDSDEDGEEEAIRTVERVSGVRFYDVWDVTIFKKEVVYGRL</sequence>
<feature type="domain" description="F-box" evidence="3">
    <location>
        <begin position="17"/>
        <end position="62"/>
    </location>
</feature>
<dbReference type="EMBL" id="JANBVN010000014">
    <property type="protein sequence ID" value="KAJ9162171.1"/>
    <property type="molecule type" value="Genomic_DNA"/>
</dbReference>
<dbReference type="AlphaFoldDB" id="A0AA38W395"/>
<reference evidence="4" key="1">
    <citation type="submission" date="2022-07" db="EMBL/GenBank/DDBJ databases">
        <title>Fungi with potential for degradation of polypropylene.</title>
        <authorList>
            <person name="Gostincar C."/>
        </authorList>
    </citation>
    <scope>NUCLEOTIDE SEQUENCE</scope>
    <source>
        <strain evidence="4">EXF-13287</strain>
    </source>
</reference>
<dbReference type="InterPro" id="IPR001810">
    <property type="entry name" value="F-box_dom"/>
</dbReference>
<evidence type="ECO:0000313" key="5">
    <source>
        <dbReference type="Proteomes" id="UP001174691"/>
    </source>
</evidence>
<feature type="compositionally biased region" description="Polar residues" evidence="2">
    <location>
        <begin position="537"/>
        <end position="559"/>
    </location>
</feature>
<dbReference type="SUPFAM" id="SSF81383">
    <property type="entry name" value="F-box domain"/>
    <property type="match status" value="1"/>
</dbReference>
<keyword evidence="1" id="KW-0175">Coiled coil</keyword>